<dbReference type="RefSeq" id="WP_008519738.1">
    <property type="nucleotide sequence ID" value="NZ_CM001376.1"/>
</dbReference>
<dbReference type="PANTHER" id="PTHR42954">
    <property type="entry name" value="FE(2+) TRANSPORT PROTEIN A"/>
    <property type="match status" value="1"/>
</dbReference>
<dbReference type="SUPFAM" id="SSF50037">
    <property type="entry name" value="C-terminal domain of transcriptional repressors"/>
    <property type="match status" value="1"/>
</dbReference>
<dbReference type="InterPro" id="IPR052713">
    <property type="entry name" value="FeoA"/>
</dbReference>
<dbReference type="AlphaFoldDB" id="H0UJC4"/>
<dbReference type="eggNOG" id="COG1918">
    <property type="taxonomic scope" value="Bacteria"/>
</dbReference>
<dbReference type="InterPro" id="IPR007167">
    <property type="entry name" value="Fe-transptr_FeoA-like"/>
</dbReference>
<protein>
    <submittedName>
        <fullName evidence="3">Fe2+ transport system protein A</fullName>
    </submittedName>
</protein>
<feature type="domain" description="Ferrous iron transporter FeoA-like" evidence="2">
    <location>
        <begin position="1"/>
        <end position="73"/>
    </location>
</feature>
<dbReference type="Pfam" id="PF04023">
    <property type="entry name" value="FeoA"/>
    <property type="match status" value="1"/>
</dbReference>
<dbReference type="EMBL" id="CM001376">
    <property type="protein sequence ID" value="EHM13891.1"/>
    <property type="molecule type" value="Genomic_DNA"/>
</dbReference>
<dbReference type="OrthoDB" id="9811076at2"/>
<dbReference type="PANTHER" id="PTHR42954:SF2">
    <property type="entry name" value="FE(2+) TRANSPORT PROTEIN A"/>
    <property type="match status" value="1"/>
</dbReference>
<evidence type="ECO:0000313" key="4">
    <source>
        <dbReference type="Proteomes" id="UP000003806"/>
    </source>
</evidence>
<name>H0UJC4_9BACT</name>
<dbReference type="GO" id="GO:0046914">
    <property type="term" value="F:transition metal ion binding"/>
    <property type="evidence" value="ECO:0007669"/>
    <property type="project" value="InterPro"/>
</dbReference>
<evidence type="ECO:0000313" key="3">
    <source>
        <dbReference type="EMBL" id="EHM13891.1"/>
    </source>
</evidence>
<dbReference type="STRING" id="885272.JonanDRAFT_1532"/>
<keyword evidence="1" id="KW-0408">Iron</keyword>
<keyword evidence="4" id="KW-1185">Reference proteome</keyword>
<evidence type="ECO:0000256" key="1">
    <source>
        <dbReference type="ARBA" id="ARBA00023004"/>
    </source>
</evidence>
<evidence type="ECO:0000259" key="2">
    <source>
        <dbReference type="SMART" id="SM00899"/>
    </source>
</evidence>
<proteinExistence type="predicted"/>
<organism evidence="3 4">
    <name type="scientific">Jonquetella anthropi DSM 22815</name>
    <dbReference type="NCBI Taxonomy" id="885272"/>
    <lineage>
        <taxon>Bacteria</taxon>
        <taxon>Thermotogati</taxon>
        <taxon>Synergistota</taxon>
        <taxon>Synergistia</taxon>
        <taxon>Synergistales</taxon>
        <taxon>Dethiosulfovibrionaceae</taxon>
        <taxon>Jonquetella</taxon>
    </lineage>
</organism>
<dbReference type="InterPro" id="IPR038157">
    <property type="entry name" value="FeoA_core_dom"/>
</dbReference>
<dbReference type="HOGENOM" id="CLU_150646_12_4_0"/>
<sequence>MTLDEIRPGNVVRIRRSNAAGVVGQRLMDMGFFRGAVVEVLRNAPLVDPVEFVLDGAHVSLRHEEARLLEVVS</sequence>
<accession>H0UJC4</accession>
<dbReference type="SMART" id="SM00899">
    <property type="entry name" value="FeoA"/>
    <property type="match status" value="1"/>
</dbReference>
<dbReference type="InterPro" id="IPR008988">
    <property type="entry name" value="Transcriptional_repressor_C"/>
</dbReference>
<dbReference type="Proteomes" id="UP000003806">
    <property type="component" value="Chromosome"/>
</dbReference>
<reference evidence="3 4" key="1">
    <citation type="submission" date="2011-11" db="EMBL/GenBank/DDBJ databases">
        <title>The Noncontiguous Finished genome of Jonquetella anthropi DSM 22815.</title>
        <authorList>
            <consortium name="US DOE Joint Genome Institute (JGI-PGF)"/>
            <person name="Lucas S."/>
            <person name="Copeland A."/>
            <person name="Lapidus A."/>
            <person name="Glavina del Rio T."/>
            <person name="Dalin E."/>
            <person name="Tice H."/>
            <person name="Bruce D."/>
            <person name="Goodwin L."/>
            <person name="Pitluck S."/>
            <person name="Peters L."/>
            <person name="Mikhailova N."/>
            <person name="Held B."/>
            <person name="Kyrpides N."/>
            <person name="Mavromatis K."/>
            <person name="Ivanova N."/>
            <person name="Markowitz V."/>
            <person name="Cheng J.-F."/>
            <person name="Hugenholtz P."/>
            <person name="Woyke T."/>
            <person name="Wu D."/>
            <person name="Gronow S."/>
            <person name="Wellnitz S."/>
            <person name="Brambilla E."/>
            <person name="Klenk H.-P."/>
            <person name="Eisen J.A."/>
        </authorList>
    </citation>
    <scope>NUCLEOTIDE SEQUENCE [LARGE SCALE GENOMIC DNA]</scope>
    <source>
        <strain evidence="3 4">DSM 22815</strain>
    </source>
</reference>
<dbReference type="Gene3D" id="2.30.30.90">
    <property type="match status" value="1"/>
</dbReference>
<gene>
    <name evidence="3" type="ORF">JonanDRAFT_1532</name>
</gene>